<evidence type="ECO:0000259" key="3">
    <source>
        <dbReference type="Pfam" id="PF00561"/>
    </source>
</evidence>
<dbReference type="SUPFAM" id="SSF53474">
    <property type="entry name" value="alpha/beta-Hydrolases"/>
    <property type="match status" value="1"/>
</dbReference>
<evidence type="ECO:0000313" key="5">
    <source>
        <dbReference type="Proteomes" id="UP000222542"/>
    </source>
</evidence>
<gene>
    <name evidence="4" type="ORF">T459_15396</name>
</gene>
<keyword evidence="5" id="KW-1185">Reference proteome</keyword>
<organism evidence="4 5">
    <name type="scientific">Capsicum annuum</name>
    <name type="common">Capsicum pepper</name>
    <dbReference type="NCBI Taxonomy" id="4072"/>
    <lineage>
        <taxon>Eukaryota</taxon>
        <taxon>Viridiplantae</taxon>
        <taxon>Streptophyta</taxon>
        <taxon>Embryophyta</taxon>
        <taxon>Tracheophyta</taxon>
        <taxon>Spermatophyta</taxon>
        <taxon>Magnoliopsida</taxon>
        <taxon>eudicotyledons</taxon>
        <taxon>Gunneridae</taxon>
        <taxon>Pentapetalae</taxon>
        <taxon>asterids</taxon>
        <taxon>lamiids</taxon>
        <taxon>Solanales</taxon>
        <taxon>Solanaceae</taxon>
        <taxon>Solanoideae</taxon>
        <taxon>Capsiceae</taxon>
        <taxon>Capsicum</taxon>
    </lineage>
</organism>
<dbReference type="PRINTS" id="PR00412">
    <property type="entry name" value="EPOXHYDRLASE"/>
</dbReference>
<proteinExistence type="inferred from homology"/>
<keyword evidence="1" id="KW-0378">Hydrolase</keyword>
<comment type="caution">
    <text evidence="4">The sequence shown here is derived from an EMBL/GenBank/DDBJ whole genome shotgun (WGS) entry which is preliminary data.</text>
</comment>
<dbReference type="InterPro" id="IPR000073">
    <property type="entry name" value="AB_hydrolase_1"/>
</dbReference>
<reference evidence="4 5" key="1">
    <citation type="journal article" date="2014" name="Nat. Genet.">
        <title>Genome sequence of the hot pepper provides insights into the evolution of pungency in Capsicum species.</title>
        <authorList>
            <person name="Kim S."/>
            <person name="Park M."/>
            <person name="Yeom S.I."/>
            <person name="Kim Y.M."/>
            <person name="Lee J.M."/>
            <person name="Lee H.A."/>
            <person name="Seo E."/>
            <person name="Choi J."/>
            <person name="Cheong K."/>
            <person name="Kim K.T."/>
            <person name="Jung K."/>
            <person name="Lee G.W."/>
            <person name="Oh S.K."/>
            <person name="Bae C."/>
            <person name="Kim S.B."/>
            <person name="Lee H.Y."/>
            <person name="Kim S.Y."/>
            <person name="Kim M.S."/>
            <person name="Kang B.C."/>
            <person name="Jo Y.D."/>
            <person name="Yang H.B."/>
            <person name="Jeong H.J."/>
            <person name="Kang W.H."/>
            <person name="Kwon J.K."/>
            <person name="Shin C."/>
            <person name="Lim J.Y."/>
            <person name="Park J.H."/>
            <person name="Huh J.H."/>
            <person name="Kim J.S."/>
            <person name="Kim B.D."/>
            <person name="Cohen O."/>
            <person name="Paran I."/>
            <person name="Suh M.C."/>
            <person name="Lee S.B."/>
            <person name="Kim Y.K."/>
            <person name="Shin Y."/>
            <person name="Noh S.J."/>
            <person name="Park J."/>
            <person name="Seo Y.S."/>
            <person name="Kwon S.Y."/>
            <person name="Kim H.A."/>
            <person name="Park J.M."/>
            <person name="Kim H.J."/>
            <person name="Choi S.B."/>
            <person name="Bosland P.W."/>
            <person name="Reeves G."/>
            <person name="Jo S.H."/>
            <person name="Lee B.W."/>
            <person name="Cho H.T."/>
            <person name="Choi H.S."/>
            <person name="Lee M.S."/>
            <person name="Yu Y."/>
            <person name="Do Choi Y."/>
            <person name="Park B.S."/>
            <person name="van Deynze A."/>
            <person name="Ashrafi H."/>
            <person name="Hill T."/>
            <person name="Kim W.T."/>
            <person name="Pai H.S."/>
            <person name="Ahn H.K."/>
            <person name="Yeam I."/>
            <person name="Giovannoni J.J."/>
            <person name="Rose J.K."/>
            <person name="Sorensen I."/>
            <person name="Lee S.J."/>
            <person name="Kim R.W."/>
            <person name="Choi I.Y."/>
            <person name="Choi B.S."/>
            <person name="Lim J.S."/>
            <person name="Lee Y.H."/>
            <person name="Choi D."/>
        </authorList>
    </citation>
    <scope>NUCLEOTIDE SEQUENCE [LARGE SCALE GENOMIC DNA]</scope>
    <source>
        <strain evidence="5">cv. CM334</strain>
    </source>
</reference>
<dbReference type="SMR" id="A0A2G2ZKC1"/>
<evidence type="ECO:0000313" key="4">
    <source>
        <dbReference type="EMBL" id="PHT82381.1"/>
    </source>
</evidence>
<dbReference type="EMBL" id="AYRZ02000005">
    <property type="protein sequence ID" value="PHT82381.1"/>
    <property type="molecule type" value="Genomic_DNA"/>
</dbReference>
<dbReference type="GO" id="GO:0016787">
    <property type="term" value="F:hydrolase activity"/>
    <property type="evidence" value="ECO:0000318"/>
    <property type="project" value="GO_Central"/>
</dbReference>
<dbReference type="InterPro" id="IPR000639">
    <property type="entry name" value="Epox_hydrolase-like"/>
</dbReference>
<sequence length="237" mass="27430">MKRGSNYHKNNCDKICFLEYVVKRYSWRHQIVCLAKHGYRAVVPDLRGYGDTTGAPLNDVPKFSVFHLVGDIVALIEAIAPNEDNVFVVGHDWGATIAWHLCLFRPDKVKALLNLSVHFPRRNPQMNIVERVKAFYGEDYYICRFQVLSVCLSVYQFDLCTSPWKGAQVKVTTKFVVGEFDLVYHMPGVKEYIHNGEFRKDVPLLEEVVALEGAAHFFNQERPDEINKHIYDFIQKF</sequence>
<comment type="similarity">
    <text evidence="2">Belongs to the AB hydrolase superfamily. Epoxide hydrolase family.</text>
</comment>
<feature type="domain" description="AB hydrolase-1" evidence="3">
    <location>
        <begin position="25"/>
        <end position="117"/>
    </location>
</feature>
<dbReference type="PANTHER" id="PTHR43329">
    <property type="entry name" value="EPOXIDE HYDROLASE"/>
    <property type="match status" value="1"/>
</dbReference>
<dbReference type="Gene3D" id="3.40.50.1820">
    <property type="entry name" value="alpha/beta hydrolase"/>
    <property type="match status" value="1"/>
</dbReference>
<dbReference type="InterPro" id="IPR029058">
    <property type="entry name" value="AB_hydrolase_fold"/>
</dbReference>
<dbReference type="Pfam" id="PF00561">
    <property type="entry name" value="Abhydrolase_1"/>
    <property type="match status" value="1"/>
</dbReference>
<accession>A0A2G2ZKC1</accession>
<dbReference type="Gramene" id="PHT82381">
    <property type="protein sequence ID" value="PHT82381"/>
    <property type="gene ID" value="T459_15396"/>
</dbReference>
<evidence type="ECO:0000256" key="1">
    <source>
        <dbReference type="ARBA" id="ARBA00022801"/>
    </source>
</evidence>
<evidence type="ECO:0000256" key="2">
    <source>
        <dbReference type="ARBA" id="ARBA00038334"/>
    </source>
</evidence>
<protein>
    <recommendedName>
        <fullName evidence="3">AB hydrolase-1 domain-containing protein</fullName>
    </recommendedName>
</protein>
<reference evidence="4 5" key="2">
    <citation type="journal article" date="2017" name="Genome Biol.">
        <title>New reference genome sequences of hot pepper reveal the massive evolution of plant disease-resistance genes by retroduplication.</title>
        <authorList>
            <person name="Kim S."/>
            <person name="Park J."/>
            <person name="Yeom S.I."/>
            <person name="Kim Y.M."/>
            <person name="Seo E."/>
            <person name="Kim K.T."/>
            <person name="Kim M.S."/>
            <person name="Lee J.M."/>
            <person name="Cheong K."/>
            <person name="Shin H.S."/>
            <person name="Kim S.B."/>
            <person name="Han K."/>
            <person name="Lee J."/>
            <person name="Park M."/>
            <person name="Lee H.A."/>
            <person name="Lee H.Y."/>
            <person name="Lee Y."/>
            <person name="Oh S."/>
            <person name="Lee J.H."/>
            <person name="Choi E."/>
            <person name="Choi E."/>
            <person name="Lee S.E."/>
            <person name="Jeon J."/>
            <person name="Kim H."/>
            <person name="Choi G."/>
            <person name="Song H."/>
            <person name="Lee J."/>
            <person name="Lee S.C."/>
            <person name="Kwon J.K."/>
            <person name="Lee H.Y."/>
            <person name="Koo N."/>
            <person name="Hong Y."/>
            <person name="Kim R.W."/>
            <person name="Kang W.H."/>
            <person name="Huh J.H."/>
            <person name="Kang B.C."/>
            <person name="Yang T.J."/>
            <person name="Lee Y.H."/>
            <person name="Bennetzen J.L."/>
            <person name="Choi D."/>
        </authorList>
    </citation>
    <scope>NUCLEOTIDE SEQUENCE [LARGE SCALE GENOMIC DNA]</scope>
    <source>
        <strain evidence="5">cv. CM334</strain>
    </source>
</reference>
<dbReference type="STRING" id="4072.A0A2G2ZKC1"/>
<dbReference type="Proteomes" id="UP000222542">
    <property type="component" value="Unassembled WGS sequence"/>
</dbReference>
<dbReference type="AlphaFoldDB" id="A0A2G2ZKC1"/>
<name>A0A2G2ZKC1_CAPAN</name>